<evidence type="ECO:0000256" key="3">
    <source>
        <dbReference type="ARBA" id="ARBA00012334"/>
    </source>
</evidence>
<dbReference type="VEuPathDB" id="CryptoDB:Cvel_11658"/>
<accession>A0A0G4I7H1</accession>
<dbReference type="CDD" id="cd16444">
    <property type="entry name" value="LipB"/>
    <property type="match status" value="1"/>
</dbReference>
<dbReference type="InterPro" id="IPR004143">
    <property type="entry name" value="BPL_LPL_catalytic"/>
</dbReference>
<protein>
    <recommendedName>
        <fullName evidence="3">lipoyl(octanoyl) transferase</fullName>
        <ecNumber evidence="3">2.3.1.181</ecNumber>
    </recommendedName>
</protein>
<organism evidence="7">
    <name type="scientific">Chromera velia CCMP2878</name>
    <dbReference type="NCBI Taxonomy" id="1169474"/>
    <lineage>
        <taxon>Eukaryota</taxon>
        <taxon>Sar</taxon>
        <taxon>Alveolata</taxon>
        <taxon>Colpodellida</taxon>
        <taxon>Chromeraceae</taxon>
        <taxon>Chromera</taxon>
    </lineage>
</organism>
<comment type="similarity">
    <text evidence="2">Belongs to the LipB family.</text>
</comment>
<dbReference type="UniPathway" id="UPA00538">
    <property type="reaction ID" value="UER00592"/>
</dbReference>
<evidence type="ECO:0000256" key="1">
    <source>
        <dbReference type="ARBA" id="ARBA00004821"/>
    </source>
</evidence>
<dbReference type="GO" id="GO:0009249">
    <property type="term" value="P:protein lipoylation"/>
    <property type="evidence" value="ECO:0007669"/>
    <property type="project" value="InterPro"/>
</dbReference>
<dbReference type="PANTHER" id="PTHR10993:SF7">
    <property type="entry name" value="LIPOYLTRANSFERASE 2, MITOCHONDRIAL-RELATED"/>
    <property type="match status" value="1"/>
</dbReference>
<evidence type="ECO:0000256" key="4">
    <source>
        <dbReference type="ARBA" id="ARBA00022679"/>
    </source>
</evidence>
<evidence type="ECO:0000259" key="6">
    <source>
        <dbReference type="PROSITE" id="PS51733"/>
    </source>
</evidence>
<dbReference type="EMBL" id="CDMZ01005469">
    <property type="protein sequence ID" value="CEM52997.1"/>
    <property type="molecule type" value="Genomic_DNA"/>
</dbReference>
<keyword evidence="5" id="KW-0012">Acyltransferase</keyword>
<dbReference type="InterPro" id="IPR020605">
    <property type="entry name" value="Octanoyltransferase_CS"/>
</dbReference>
<dbReference type="NCBIfam" id="TIGR00214">
    <property type="entry name" value="lipB"/>
    <property type="match status" value="1"/>
</dbReference>
<dbReference type="PROSITE" id="PS01313">
    <property type="entry name" value="LIPB"/>
    <property type="match status" value="1"/>
</dbReference>
<dbReference type="Pfam" id="PF21948">
    <property type="entry name" value="LplA-B_cat"/>
    <property type="match status" value="1"/>
</dbReference>
<dbReference type="PANTHER" id="PTHR10993">
    <property type="entry name" value="OCTANOYLTRANSFERASE"/>
    <property type="match status" value="1"/>
</dbReference>
<sequence length="327" mass="36772">MRKDVKRACRRCARPFQWVCVSGLVCAHGGVSPPCRSSLSLSLGFHRQCTVHDFRNRAVPYRDGWRLQRELRDAKVEEIKQTGKTQRDDAILLQHSPVYTLGTASTTANLRFPFREEELLNPEADSEADKEEGTERSRPFDLYRIERGGEVTYHGPGQLVLYPILDLRAHQEDLHWYMRSLEEVGIRTLARLGIPSPGRVEGLTGVWSGNEKYVAIGVKIRKWVTMHGLALNVAPNLEGFDRIVPCGISDKAVGSVLKHRQRGGREVGAEERTEMVEEAANALLESFAEVFSVHLCGADGRTLRESQEVAEVGESERRRIDGWVSAK</sequence>
<dbReference type="HAMAP" id="MF_00013">
    <property type="entry name" value="LipB"/>
    <property type="match status" value="1"/>
</dbReference>
<evidence type="ECO:0000256" key="5">
    <source>
        <dbReference type="ARBA" id="ARBA00023315"/>
    </source>
</evidence>
<proteinExistence type="inferred from homology"/>
<dbReference type="AlphaFoldDB" id="A0A0G4I7H1"/>
<dbReference type="EC" id="2.3.1.181" evidence="3"/>
<reference evidence="7" key="1">
    <citation type="submission" date="2014-11" db="EMBL/GenBank/DDBJ databases">
        <authorList>
            <person name="Otto D Thomas"/>
            <person name="Naeem Raeece"/>
        </authorList>
    </citation>
    <scope>NUCLEOTIDE SEQUENCE</scope>
</reference>
<gene>
    <name evidence="7" type="ORF">Cvel_11658</name>
</gene>
<dbReference type="InterPro" id="IPR000544">
    <property type="entry name" value="Octanoyltransferase"/>
</dbReference>
<comment type="pathway">
    <text evidence="1">Protein modification; protein lipoylation via endogenous pathway; protein N(6)-(lipoyl)lysine from octanoyl-[acyl-carrier-protein]: step 1/2.</text>
</comment>
<dbReference type="PhylomeDB" id="A0A0G4I7H1"/>
<evidence type="ECO:0000313" key="7">
    <source>
        <dbReference type="EMBL" id="CEM52997.1"/>
    </source>
</evidence>
<dbReference type="SUPFAM" id="SSF55681">
    <property type="entry name" value="Class II aaRS and biotin synthetases"/>
    <property type="match status" value="1"/>
</dbReference>
<dbReference type="InterPro" id="IPR045864">
    <property type="entry name" value="aa-tRNA-synth_II/BPL/LPL"/>
</dbReference>
<keyword evidence="4" id="KW-0808">Transferase</keyword>
<feature type="domain" description="BPL/LPL catalytic" evidence="6">
    <location>
        <begin position="84"/>
        <end position="295"/>
    </location>
</feature>
<evidence type="ECO:0000256" key="2">
    <source>
        <dbReference type="ARBA" id="ARBA00007907"/>
    </source>
</evidence>
<dbReference type="Gene3D" id="3.30.930.10">
    <property type="entry name" value="Bira Bifunctional Protein, Domain 2"/>
    <property type="match status" value="1"/>
</dbReference>
<name>A0A0G4I7H1_9ALVE</name>
<dbReference type="GO" id="GO:0033819">
    <property type="term" value="F:lipoyl(octanoyl) transferase activity"/>
    <property type="evidence" value="ECO:0007669"/>
    <property type="project" value="UniProtKB-EC"/>
</dbReference>
<dbReference type="PROSITE" id="PS51733">
    <property type="entry name" value="BPL_LPL_CATALYTIC"/>
    <property type="match status" value="1"/>
</dbReference>